<keyword evidence="2" id="KW-0645">Protease</keyword>
<dbReference type="GO" id="GO:0006508">
    <property type="term" value="P:proteolysis"/>
    <property type="evidence" value="ECO:0007669"/>
    <property type="project" value="UniProtKB-KW"/>
</dbReference>
<accession>A0ABU8AED2</accession>
<proteinExistence type="predicted"/>
<organism evidence="2 3">
    <name type="scientific">Streptomyces bottropensis</name>
    <dbReference type="NCBI Taxonomy" id="42235"/>
    <lineage>
        <taxon>Bacteria</taxon>
        <taxon>Bacillati</taxon>
        <taxon>Actinomycetota</taxon>
        <taxon>Actinomycetes</taxon>
        <taxon>Kitasatosporales</taxon>
        <taxon>Streptomycetaceae</taxon>
        <taxon>Streptomyces</taxon>
    </lineage>
</organism>
<reference evidence="2" key="1">
    <citation type="submission" date="2023-04" db="EMBL/GenBank/DDBJ databases">
        <title>Genomic diversity of scab-causing Streptomyces spp. in the province of Quebec, Canada.</title>
        <authorList>
            <person name="Biessy A."/>
            <person name="Cadieux M."/>
            <person name="Ciotola M."/>
            <person name="Filion M."/>
        </authorList>
    </citation>
    <scope>NUCLEOTIDE SEQUENCE</scope>
    <source>
        <strain evidence="2">B21-115</strain>
    </source>
</reference>
<evidence type="ECO:0000313" key="3">
    <source>
        <dbReference type="Proteomes" id="UP001310290"/>
    </source>
</evidence>
<evidence type="ECO:0000313" key="2">
    <source>
        <dbReference type="EMBL" id="MEH0632034.1"/>
    </source>
</evidence>
<dbReference type="Gene3D" id="1.10.1780.10">
    <property type="entry name" value="Clp, N-terminal domain"/>
    <property type="match status" value="2"/>
</dbReference>
<keyword evidence="2" id="KW-0378">Hydrolase</keyword>
<dbReference type="SUPFAM" id="SSF81923">
    <property type="entry name" value="Double Clp-N motif"/>
    <property type="match status" value="1"/>
</dbReference>
<dbReference type="EMBL" id="JARULZ010000001">
    <property type="protein sequence ID" value="MEH0632034.1"/>
    <property type="molecule type" value="Genomic_DNA"/>
</dbReference>
<protein>
    <submittedName>
        <fullName evidence="2">Clp protease N-terminal domain-containing protein</fullName>
    </submittedName>
</protein>
<keyword evidence="3" id="KW-1185">Reference proteome</keyword>
<feature type="domain" description="Clp R" evidence="1">
    <location>
        <begin position="98"/>
        <end position="159"/>
    </location>
</feature>
<dbReference type="Pfam" id="PF02861">
    <property type="entry name" value="Clp_N"/>
    <property type="match status" value="1"/>
</dbReference>
<dbReference type="InterPro" id="IPR004176">
    <property type="entry name" value="Clp_R_N"/>
</dbReference>
<dbReference type="InterPro" id="IPR036628">
    <property type="entry name" value="Clp_N_dom_sf"/>
</dbReference>
<dbReference type="RefSeq" id="WP_334657528.1">
    <property type="nucleotide sequence ID" value="NZ_JARULZ010000001.1"/>
</dbReference>
<dbReference type="Proteomes" id="UP001310290">
    <property type="component" value="Unassembled WGS sequence"/>
</dbReference>
<gene>
    <name evidence="2" type="ORF">QBA35_01305</name>
</gene>
<dbReference type="GO" id="GO:0008233">
    <property type="term" value="F:peptidase activity"/>
    <property type="evidence" value="ECO:0007669"/>
    <property type="project" value="UniProtKB-KW"/>
</dbReference>
<sequence length="344" mass="36390">MEAMKSPDWNVVGILGAARGAQAGAGGAIGTEHLLAGITTARGPAREALVEEGATKTALLAVLRDRSRRDGAWSADDAPEASVASRDVLGDEGDRRARFTGAAAAALTAAMGHARREDAAKFGAVHLLRGLLEEDNRAVELLDACAISPQAVRARLDGHSGTREDGLDPLLHATRDVLLGRTHYRRMPFWLRWLLRLGGGNWASSPAGWVRLETYEQARRLGHGVVGTEHVLLAILATHEVALRYPHLSRENAPDQDTRYAGGERLARLGVDYASAYGALTAGGRVRLTSDARPVERYVDAAGLAPAGSADPGTGPLVETLLGEQTRARQLVDALTSTSGPSTT</sequence>
<name>A0ABU8AED2_9ACTN</name>
<evidence type="ECO:0000259" key="1">
    <source>
        <dbReference type="Pfam" id="PF02861"/>
    </source>
</evidence>
<comment type="caution">
    <text evidence="2">The sequence shown here is derived from an EMBL/GenBank/DDBJ whole genome shotgun (WGS) entry which is preliminary data.</text>
</comment>